<gene>
    <name evidence="1" type="ORF">AW08_02239</name>
</gene>
<organism evidence="1 2">
    <name type="scientific">Candidatus Accumulibacter adjunctus</name>
    <dbReference type="NCBI Taxonomy" id="1454001"/>
    <lineage>
        <taxon>Bacteria</taxon>
        <taxon>Pseudomonadati</taxon>
        <taxon>Pseudomonadota</taxon>
        <taxon>Betaproteobacteria</taxon>
        <taxon>Candidatus Accumulibacter</taxon>
    </lineage>
</organism>
<dbReference type="AlphaFoldDB" id="A0A011NR95"/>
<sequence length="51" mass="5101">MAISVLTAGAASLLTLAMPYKLGILVAAFAGIASGMLAQRLLRAQTAVAGR</sequence>
<proteinExistence type="predicted"/>
<name>A0A011NR95_9PROT</name>
<comment type="caution">
    <text evidence="1">The sequence shown here is derived from an EMBL/GenBank/DDBJ whole genome shotgun (WGS) entry which is preliminary data.</text>
</comment>
<dbReference type="PATRIC" id="fig|1454001.3.peg.2341"/>
<keyword evidence="2" id="KW-1185">Reference proteome</keyword>
<evidence type="ECO:0000313" key="1">
    <source>
        <dbReference type="EMBL" id="EXI67137.1"/>
    </source>
</evidence>
<reference evidence="1" key="1">
    <citation type="submission" date="2014-02" db="EMBL/GenBank/DDBJ databases">
        <title>Expanding our view of genomic diversity in Candidatus Accumulibacter clades.</title>
        <authorList>
            <person name="Skennerton C.T."/>
            <person name="Barr J.J."/>
            <person name="Slater F.R."/>
            <person name="Bond P.L."/>
            <person name="Tyson G.W."/>
        </authorList>
    </citation>
    <scope>NUCLEOTIDE SEQUENCE [LARGE SCALE GENOMIC DNA]</scope>
</reference>
<dbReference type="Proteomes" id="UP000020218">
    <property type="component" value="Unassembled WGS sequence"/>
</dbReference>
<dbReference type="EMBL" id="JFAX01000012">
    <property type="protein sequence ID" value="EXI67137.1"/>
    <property type="molecule type" value="Genomic_DNA"/>
</dbReference>
<evidence type="ECO:0000313" key="2">
    <source>
        <dbReference type="Proteomes" id="UP000020218"/>
    </source>
</evidence>
<dbReference type="STRING" id="1454001.AW08_02239"/>
<accession>A0A011NR95</accession>
<protein>
    <submittedName>
        <fullName evidence="1">Uncharacterized protein</fullName>
    </submittedName>
</protein>